<dbReference type="Pfam" id="PF01928">
    <property type="entry name" value="CYTH"/>
    <property type="match status" value="1"/>
</dbReference>
<dbReference type="PANTHER" id="PTHR21028:SF2">
    <property type="entry name" value="CYTH DOMAIN-CONTAINING PROTEIN"/>
    <property type="match status" value="1"/>
</dbReference>
<dbReference type="InterPro" id="IPR023577">
    <property type="entry name" value="CYTH_domain"/>
</dbReference>
<evidence type="ECO:0000259" key="1">
    <source>
        <dbReference type="PROSITE" id="PS51707"/>
    </source>
</evidence>
<evidence type="ECO:0000313" key="3">
    <source>
        <dbReference type="Proteomes" id="UP001602245"/>
    </source>
</evidence>
<organism evidence="2 3">
    <name type="scientific">Paractinoplanes globisporus</name>
    <dbReference type="NCBI Taxonomy" id="113565"/>
    <lineage>
        <taxon>Bacteria</taxon>
        <taxon>Bacillati</taxon>
        <taxon>Actinomycetota</taxon>
        <taxon>Actinomycetes</taxon>
        <taxon>Micromonosporales</taxon>
        <taxon>Micromonosporaceae</taxon>
        <taxon>Paractinoplanes</taxon>
    </lineage>
</organism>
<dbReference type="RefSeq" id="WP_020511768.1">
    <property type="nucleotide sequence ID" value="NZ_JBIAZU010000003.1"/>
</dbReference>
<dbReference type="InterPro" id="IPR008173">
    <property type="entry name" value="Adenylyl_cyclase_CyaB"/>
</dbReference>
<sequence length="179" mass="19356">MSGEAEVKFRVLDLDALMATLQRCGVTLSAPVRQEDQAYAPSGWSPGQSRIGVTFARLRLQDGVCLFTTKTPVDNVLACLEHETVVDDRDQMHLAVLAMGYRPTVQVAKTRRVGRSGAYALCVDEVDGAGIFLEVEAMTTAVADMAALQTELAEWVKGLDVPLEPVGATYDQLVTQARA</sequence>
<proteinExistence type="predicted"/>
<feature type="domain" description="CYTH" evidence="1">
    <location>
        <begin position="2"/>
        <end position="176"/>
    </location>
</feature>
<dbReference type="PROSITE" id="PS51707">
    <property type="entry name" value="CYTH"/>
    <property type="match status" value="1"/>
</dbReference>
<dbReference type="CDD" id="cd07890">
    <property type="entry name" value="CYTH-like_AC_IV-like"/>
    <property type="match status" value="1"/>
</dbReference>
<gene>
    <name evidence="2" type="ORF">ACFY35_20895</name>
</gene>
<accession>A0ABW6WG52</accession>
<name>A0ABW6WG52_9ACTN</name>
<dbReference type="SUPFAM" id="SSF55154">
    <property type="entry name" value="CYTH-like phosphatases"/>
    <property type="match status" value="1"/>
</dbReference>
<keyword evidence="3" id="KW-1185">Reference proteome</keyword>
<reference evidence="2 3" key="1">
    <citation type="submission" date="2024-10" db="EMBL/GenBank/DDBJ databases">
        <title>The Natural Products Discovery Center: Release of the First 8490 Sequenced Strains for Exploring Actinobacteria Biosynthetic Diversity.</title>
        <authorList>
            <person name="Kalkreuter E."/>
            <person name="Kautsar S.A."/>
            <person name="Yang D."/>
            <person name="Bader C.D."/>
            <person name="Teijaro C.N."/>
            <person name="Fluegel L."/>
            <person name="Davis C.M."/>
            <person name="Simpson J.R."/>
            <person name="Lauterbach L."/>
            <person name="Steele A.D."/>
            <person name="Gui C."/>
            <person name="Meng S."/>
            <person name="Li G."/>
            <person name="Viehrig K."/>
            <person name="Ye F."/>
            <person name="Su P."/>
            <person name="Kiefer A.F."/>
            <person name="Nichols A."/>
            <person name="Cepeda A.J."/>
            <person name="Yan W."/>
            <person name="Fan B."/>
            <person name="Jiang Y."/>
            <person name="Adhikari A."/>
            <person name="Zheng C.-J."/>
            <person name="Schuster L."/>
            <person name="Cowan T.M."/>
            <person name="Smanski M.J."/>
            <person name="Chevrette M.G."/>
            <person name="De Carvalho L.P.S."/>
            <person name="Shen B."/>
        </authorList>
    </citation>
    <scope>NUCLEOTIDE SEQUENCE [LARGE SCALE GENOMIC DNA]</scope>
    <source>
        <strain evidence="2 3">NPDC000087</strain>
    </source>
</reference>
<dbReference type="PANTHER" id="PTHR21028">
    <property type="entry name" value="SI:CH211-156B7.4"/>
    <property type="match status" value="1"/>
</dbReference>
<dbReference type="Gene3D" id="2.40.320.10">
    <property type="entry name" value="Hypothetical Protein Pfu-838710-001"/>
    <property type="match status" value="1"/>
</dbReference>
<evidence type="ECO:0000313" key="2">
    <source>
        <dbReference type="EMBL" id="MFF5291906.1"/>
    </source>
</evidence>
<dbReference type="InterPro" id="IPR033469">
    <property type="entry name" value="CYTH-like_dom_sf"/>
</dbReference>
<dbReference type="Proteomes" id="UP001602245">
    <property type="component" value="Unassembled WGS sequence"/>
</dbReference>
<protein>
    <submittedName>
        <fullName evidence="2">Class IV adenylate cyclase</fullName>
    </submittedName>
</protein>
<dbReference type="EMBL" id="JBIAZU010000003">
    <property type="protein sequence ID" value="MFF5291906.1"/>
    <property type="molecule type" value="Genomic_DNA"/>
</dbReference>
<comment type="caution">
    <text evidence="2">The sequence shown here is derived from an EMBL/GenBank/DDBJ whole genome shotgun (WGS) entry which is preliminary data.</text>
</comment>